<dbReference type="AlphaFoldDB" id="A0AAU9K7E8"/>
<organism evidence="1 2">
    <name type="scientific">Blepharisma stoltei</name>
    <dbReference type="NCBI Taxonomy" id="1481888"/>
    <lineage>
        <taxon>Eukaryota</taxon>
        <taxon>Sar</taxon>
        <taxon>Alveolata</taxon>
        <taxon>Ciliophora</taxon>
        <taxon>Postciliodesmatophora</taxon>
        <taxon>Heterotrichea</taxon>
        <taxon>Heterotrichida</taxon>
        <taxon>Blepharismidae</taxon>
        <taxon>Blepharisma</taxon>
    </lineage>
</organism>
<name>A0AAU9K7E8_9CILI</name>
<keyword evidence="2" id="KW-1185">Reference proteome</keyword>
<reference evidence="1" key="1">
    <citation type="submission" date="2021-09" db="EMBL/GenBank/DDBJ databases">
        <authorList>
            <consortium name="AG Swart"/>
            <person name="Singh M."/>
            <person name="Singh A."/>
            <person name="Seah K."/>
            <person name="Emmerich C."/>
        </authorList>
    </citation>
    <scope>NUCLEOTIDE SEQUENCE</scope>
    <source>
        <strain evidence="1">ATCC30299</strain>
    </source>
</reference>
<comment type="caution">
    <text evidence="1">The sequence shown here is derived from an EMBL/GenBank/DDBJ whole genome shotgun (WGS) entry which is preliminary data.</text>
</comment>
<proteinExistence type="predicted"/>
<dbReference type="Gene3D" id="3.90.176.10">
    <property type="entry name" value="Toxin ADP-ribosyltransferase, Chain A, domain 1"/>
    <property type="match status" value="1"/>
</dbReference>
<evidence type="ECO:0000313" key="2">
    <source>
        <dbReference type="Proteomes" id="UP001162131"/>
    </source>
</evidence>
<sequence>MENLKIAWHDSRIYNRENSSYIKTFPFTYELRAFSEVEETIRFLQSENNPWVLVTSGRNGEALASRVCDNPNVIGIIIFCMNRRKNKKLLTKYPKVKEIVTRGFHEVLDHASNIFNTYVAHTVSQLNEDPSVGMVSLMEALNPIAPLNQINSPDYYYHMQNELEMSFLMVIKLTLKNRNISRRKVLAELLALNPSRASEVKNVFNQNRRDLLKSIIYTYSSNLVYRQLNECYASNNYHKVMNITAACMCELQARSSFLMLQEETVLYRGVDIPENQLIDYQIGQLGFWSAFTSTTTNEAVSRSPPFGGNVQFEIHLSKTIRHPHIVLESGWSMHNRENEVLLLPYFPFKITDIEDLGNYKKIIVHQNEAHLSLSLDSQALNEYWLNRFINEVSVPFYNLCEQIHHRIAIYVDYRSYFYIQNREFQGETNFQIDLQKAICKVYRLKIMNKSFKTRLDSSASIINYWGILKEDIINDMGKDLRKKIKDFFAPDFINMRKSISKVMNEEMISTFEVPLNLLYQCIQPIFNEVEKNLIQSAPNLHHNSMQDSDGYIEFFCRKVVIEMGTVMAGQKLNIDHTTEAMRIKLNEQLEKLKTRIAIVLGEIIF</sequence>
<accession>A0AAU9K7E8</accession>
<gene>
    <name evidence="1" type="ORF">BSTOLATCC_MIC58171</name>
</gene>
<dbReference type="SUPFAM" id="SSF56399">
    <property type="entry name" value="ADP-ribosylation"/>
    <property type="match status" value="1"/>
</dbReference>
<evidence type="ECO:0000313" key="1">
    <source>
        <dbReference type="EMBL" id="CAG9333358.1"/>
    </source>
</evidence>
<dbReference type="Proteomes" id="UP001162131">
    <property type="component" value="Unassembled WGS sequence"/>
</dbReference>
<dbReference type="EMBL" id="CAJZBQ010000056">
    <property type="protein sequence ID" value="CAG9333358.1"/>
    <property type="molecule type" value="Genomic_DNA"/>
</dbReference>
<evidence type="ECO:0008006" key="3">
    <source>
        <dbReference type="Google" id="ProtNLM"/>
    </source>
</evidence>
<protein>
    <recommendedName>
        <fullName evidence="3">NAD(+)--protein-arginine ADP-ribosyltransferase</fullName>
    </recommendedName>
</protein>